<gene>
    <name evidence="15" type="ORF">TWF730_009944</name>
</gene>
<evidence type="ECO:0000256" key="6">
    <source>
        <dbReference type="ARBA" id="ARBA00023125"/>
    </source>
</evidence>
<dbReference type="EMBL" id="JAVHNS010000007">
    <property type="protein sequence ID" value="KAK6349193.1"/>
    <property type="molecule type" value="Genomic_DNA"/>
</dbReference>
<proteinExistence type="inferred from homology"/>
<dbReference type="Gene3D" id="1.10.486.10">
    <property type="entry name" value="PCRA, domain 4"/>
    <property type="match status" value="1"/>
</dbReference>
<dbReference type="InterPro" id="IPR027417">
    <property type="entry name" value="P-loop_NTPase"/>
</dbReference>
<reference evidence="15 16" key="1">
    <citation type="submission" date="2019-10" db="EMBL/GenBank/DDBJ databases">
        <authorList>
            <person name="Palmer J.M."/>
        </authorList>
    </citation>
    <scope>NUCLEOTIDE SEQUENCE [LARGE SCALE GENOMIC DNA]</scope>
    <source>
        <strain evidence="15 16">TWF730</strain>
    </source>
</reference>
<dbReference type="PANTHER" id="PTHR11070:SF2">
    <property type="entry name" value="ATP-DEPENDENT DNA HELICASE SRS2"/>
    <property type="match status" value="1"/>
</dbReference>
<dbReference type="GO" id="GO:0003677">
    <property type="term" value="F:DNA binding"/>
    <property type="evidence" value="ECO:0007669"/>
    <property type="project" value="UniProtKB-KW"/>
</dbReference>
<dbReference type="InterPro" id="IPR000212">
    <property type="entry name" value="DNA_helicase_UvrD/REP"/>
</dbReference>
<dbReference type="GO" id="GO:0005634">
    <property type="term" value="C:nucleus"/>
    <property type="evidence" value="ECO:0007669"/>
    <property type="project" value="TreeGrafter"/>
</dbReference>
<dbReference type="GO" id="GO:0000725">
    <property type="term" value="P:recombinational repair"/>
    <property type="evidence" value="ECO:0007669"/>
    <property type="project" value="TreeGrafter"/>
</dbReference>
<dbReference type="GO" id="GO:0016787">
    <property type="term" value="F:hydrolase activity"/>
    <property type="evidence" value="ECO:0007669"/>
    <property type="project" value="UniProtKB-UniRule"/>
</dbReference>
<evidence type="ECO:0000256" key="3">
    <source>
        <dbReference type="ARBA" id="ARBA00022801"/>
    </source>
</evidence>
<evidence type="ECO:0000256" key="1">
    <source>
        <dbReference type="ARBA" id="ARBA00009922"/>
    </source>
</evidence>
<comment type="similarity">
    <text evidence="1">Belongs to the helicase family. UvrD subfamily.</text>
</comment>
<dbReference type="Proteomes" id="UP001373714">
    <property type="component" value="Unassembled WGS sequence"/>
</dbReference>
<evidence type="ECO:0000256" key="10">
    <source>
        <dbReference type="ARBA" id="ARBA00048988"/>
    </source>
</evidence>
<dbReference type="InterPro" id="IPR014017">
    <property type="entry name" value="DNA_helicase_UvrD-like_C"/>
</dbReference>
<evidence type="ECO:0000259" key="13">
    <source>
        <dbReference type="PROSITE" id="PS51198"/>
    </source>
</evidence>
<comment type="catalytic activity">
    <reaction evidence="8">
        <text>Couples ATP hydrolysis with the unwinding of duplex DNA by translocating in the 3'-5' direction.</text>
        <dbReference type="EC" id="5.6.2.4"/>
    </reaction>
</comment>
<evidence type="ECO:0000256" key="7">
    <source>
        <dbReference type="ARBA" id="ARBA00023235"/>
    </source>
</evidence>
<keyword evidence="2 11" id="KW-0547">Nucleotide-binding</keyword>
<keyword evidence="3 11" id="KW-0378">Hydrolase</keyword>
<feature type="compositionally biased region" description="Low complexity" evidence="12">
    <location>
        <begin position="971"/>
        <end position="987"/>
    </location>
</feature>
<dbReference type="Pfam" id="PF13361">
    <property type="entry name" value="UvrD_C"/>
    <property type="match status" value="1"/>
</dbReference>
<evidence type="ECO:0000313" key="15">
    <source>
        <dbReference type="EMBL" id="KAK6349193.1"/>
    </source>
</evidence>
<evidence type="ECO:0000259" key="14">
    <source>
        <dbReference type="PROSITE" id="PS51217"/>
    </source>
</evidence>
<feature type="compositionally biased region" description="Basic and acidic residues" evidence="12">
    <location>
        <begin position="842"/>
        <end position="853"/>
    </location>
</feature>
<dbReference type="Gene3D" id="1.10.10.160">
    <property type="match status" value="1"/>
</dbReference>
<accession>A0AAV9UU10</accession>
<dbReference type="PANTHER" id="PTHR11070">
    <property type="entry name" value="UVRD / RECB / PCRA DNA HELICASE FAMILY MEMBER"/>
    <property type="match status" value="1"/>
</dbReference>
<evidence type="ECO:0000256" key="5">
    <source>
        <dbReference type="ARBA" id="ARBA00022840"/>
    </source>
</evidence>
<comment type="caution">
    <text evidence="15">The sequence shown here is derived from an EMBL/GenBank/DDBJ whole genome shotgun (WGS) entry which is preliminary data.</text>
</comment>
<comment type="catalytic activity">
    <reaction evidence="10">
        <text>ATP + H2O = ADP + phosphate + H(+)</text>
        <dbReference type="Rhea" id="RHEA:13065"/>
        <dbReference type="ChEBI" id="CHEBI:15377"/>
        <dbReference type="ChEBI" id="CHEBI:15378"/>
        <dbReference type="ChEBI" id="CHEBI:30616"/>
        <dbReference type="ChEBI" id="CHEBI:43474"/>
        <dbReference type="ChEBI" id="CHEBI:456216"/>
        <dbReference type="EC" id="5.6.2.4"/>
    </reaction>
</comment>
<feature type="domain" description="UvrD-like helicase C-terminal" evidence="14">
    <location>
        <begin position="296"/>
        <end position="611"/>
    </location>
</feature>
<evidence type="ECO:0000256" key="2">
    <source>
        <dbReference type="ARBA" id="ARBA00022741"/>
    </source>
</evidence>
<evidence type="ECO:0000256" key="12">
    <source>
        <dbReference type="SAM" id="MobiDB-lite"/>
    </source>
</evidence>
<feature type="region of interest" description="Disordered" evidence="12">
    <location>
        <begin position="969"/>
        <end position="1006"/>
    </location>
</feature>
<dbReference type="GO" id="GO:0043138">
    <property type="term" value="F:3'-5' DNA helicase activity"/>
    <property type="evidence" value="ECO:0007669"/>
    <property type="project" value="UniProtKB-EC"/>
</dbReference>
<feature type="binding site" evidence="11">
    <location>
        <begin position="39"/>
        <end position="46"/>
    </location>
    <ligand>
        <name>ATP</name>
        <dbReference type="ChEBI" id="CHEBI:30616"/>
    </ligand>
</feature>
<feature type="region of interest" description="Disordered" evidence="12">
    <location>
        <begin position="842"/>
        <end position="874"/>
    </location>
</feature>
<feature type="region of interest" description="Disordered" evidence="12">
    <location>
        <begin position="763"/>
        <end position="795"/>
    </location>
</feature>
<feature type="compositionally biased region" description="Polar residues" evidence="12">
    <location>
        <begin position="770"/>
        <end position="795"/>
    </location>
</feature>
<dbReference type="InterPro" id="IPR013986">
    <property type="entry name" value="DExx_box_DNA_helicase_dom_sf"/>
</dbReference>
<evidence type="ECO:0000256" key="9">
    <source>
        <dbReference type="ARBA" id="ARBA00034808"/>
    </source>
</evidence>
<keyword evidence="5 11" id="KW-0067">ATP-binding</keyword>
<dbReference type="GO" id="GO:0005524">
    <property type="term" value="F:ATP binding"/>
    <property type="evidence" value="ECO:0007669"/>
    <property type="project" value="UniProtKB-UniRule"/>
</dbReference>
<evidence type="ECO:0000256" key="11">
    <source>
        <dbReference type="PROSITE-ProRule" id="PRU00560"/>
    </source>
</evidence>
<organism evidence="15 16">
    <name type="scientific">Orbilia blumenaviensis</name>
    <dbReference type="NCBI Taxonomy" id="1796055"/>
    <lineage>
        <taxon>Eukaryota</taxon>
        <taxon>Fungi</taxon>
        <taxon>Dikarya</taxon>
        <taxon>Ascomycota</taxon>
        <taxon>Pezizomycotina</taxon>
        <taxon>Orbiliomycetes</taxon>
        <taxon>Orbiliales</taxon>
        <taxon>Orbiliaceae</taxon>
        <taxon>Orbilia</taxon>
    </lineage>
</organism>
<dbReference type="EC" id="5.6.2.4" evidence="9"/>
<dbReference type="CDD" id="cd18807">
    <property type="entry name" value="SF1_C_UvrD"/>
    <property type="match status" value="1"/>
</dbReference>
<keyword evidence="6" id="KW-0238">DNA-binding</keyword>
<dbReference type="InterPro" id="IPR014016">
    <property type="entry name" value="UvrD-like_ATP-bd"/>
</dbReference>
<keyword evidence="16" id="KW-1185">Reference proteome</keyword>
<dbReference type="SUPFAM" id="SSF52540">
    <property type="entry name" value="P-loop containing nucleoside triphosphate hydrolases"/>
    <property type="match status" value="1"/>
</dbReference>
<feature type="domain" description="UvrD-like helicase ATP-binding" evidence="13">
    <location>
        <begin position="18"/>
        <end position="295"/>
    </location>
</feature>
<keyword evidence="4 11" id="KW-0347">Helicase</keyword>
<dbReference type="AlphaFoldDB" id="A0AAV9UU10"/>
<dbReference type="CDD" id="cd17932">
    <property type="entry name" value="DEXQc_UvrD"/>
    <property type="match status" value="1"/>
</dbReference>
<dbReference type="PROSITE" id="PS51217">
    <property type="entry name" value="UVRD_HELICASE_CTER"/>
    <property type="match status" value="1"/>
</dbReference>
<sequence>MEPLQPFNPPVEIDKVLDGLNPVQREAVMSTAEVLQILAPPGSGKTRTLTSRVSWLLANGMNPSNIIVATFTNKASKEMKERISKMIGGGLENRLIIGTFHSIATRYLRKYGHLIGLPSGFSIADAGDSSTIISRIIKKNKYSTMDGNDAGNVKSRISNLKSKMQSVDVYIATQKKSNHNDEFGKVYSQYEKELKNSNLLDFDDLLLRCLDLLRAHPLCVSNIEAVLIDEFQDTNLVQFDLMCLFAARRNRITIVGDPDQSIYGFRAAEIGNLSTMQEVYPHTIVINLEENYRSSAAILHCSLEVIEQDKARPQKGITPTHEIGISPVLRQLPCPYSEARWIVQEVLRLRAVTGNLFTFSDIAVLVRSGGLAREIETQMNQRSVPYRLLAGIKFFERAEVKPVLDYLRVILDPSNSEALLRILNTPRRGLGDKAFKEISATAEKKGISIWNVVQKAARGDMKIDGISNPGLVGLSKFVKVIKDTQNTLQSEESNNPEVIGTVIRSLLEKIDYKTYVGEKLQGEFEDRWQHVEEFITQAVEFCNNVLAGIDEVDLPDTEAAGNPIEESELVVALGKFLANAALASVKEGPEADESGNGSGVLTISTIHNAKGLEWPIVFIPGCYNGSIPHSRAEDHDEERRLLYVAMTRAQALLYLSYPSELRDRKSGEMQDSNLCSFLAESSLKPLMVDQGPTITFQSIQSFSNIMSRQCPTNEEVQAIINAAGLERLDDWVESDELTRNYGGYPEDEFIGLGDEYNFQPQRTTKRGYKRSSSNGVSAYNQSYAPSYNRTNSYPATTRTTMTSRLSTQTTTMQGFKSAHSHMHTLATSRLECEADVRKASVKRKSDQITEEKPGTQPTQQKILKKKTGKDAKAKPQNTLTNYFRKPSDGLPDANPVSQAKAITREEEKFIFLSSSPERPPRNEVAAQNKRLLDEMRRNPPTSKFTSVASMIGESKSYTAPTTMSRMAATVTNTGPSTGTSSAASGGPKKTLGMKRSMTSWNDRKRK</sequence>
<dbReference type="Pfam" id="PF00580">
    <property type="entry name" value="UvrD-helicase"/>
    <property type="match status" value="1"/>
</dbReference>
<evidence type="ECO:0000256" key="8">
    <source>
        <dbReference type="ARBA" id="ARBA00034617"/>
    </source>
</evidence>
<protein>
    <recommendedName>
        <fullName evidence="9">DNA 3'-5' helicase</fullName>
        <ecNumber evidence="9">5.6.2.4</ecNumber>
    </recommendedName>
</protein>
<evidence type="ECO:0000256" key="4">
    <source>
        <dbReference type="ARBA" id="ARBA00022806"/>
    </source>
</evidence>
<keyword evidence="7" id="KW-0413">Isomerase</keyword>
<evidence type="ECO:0000313" key="16">
    <source>
        <dbReference type="Proteomes" id="UP001373714"/>
    </source>
</evidence>
<name>A0AAV9UU10_9PEZI</name>
<dbReference type="PROSITE" id="PS51198">
    <property type="entry name" value="UVRD_HELICASE_ATP_BIND"/>
    <property type="match status" value="1"/>
</dbReference>
<dbReference type="Gene3D" id="3.40.50.300">
    <property type="entry name" value="P-loop containing nucleotide triphosphate hydrolases"/>
    <property type="match status" value="2"/>
</dbReference>